<keyword evidence="4" id="KW-1185">Reference proteome</keyword>
<dbReference type="RefSeq" id="WP_073324176.1">
    <property type="nucleotide sequence ID" value="NZ_FQWD01000005.1"/>
</dbReference>
<sequence>MKKLFSFTLTVLYLYISNTASASEPVIDGVLNEESWQGITPNTVNFQVIPQTLTKLEGNFSYQFITSGHGIYIGISASTISPLRVRTQENDTLFTNDHIQLMIDMNNTQQIGYVFAVNHQGYFYDGIYKQNKEFDLDWDSQWHYKTKVLTGSWNAEIFIPWSAMPFSIQDKNEFGFSITRYDESTNATYSSIPANASMNSFLTNFTRQTVEVKDQSSLDIFPYISLNRDFTNSKDKANIGAEIFWKPTKNQQFSATINPDFGQVESNELVVNFSAIENFFSENRPFFNDNSSLFDVVGPESLRVVHTPRIGGNSYYDNDYEGELNSAIKYTLSNERLDLGVLTAFENADQGKPGREFWLLRGQYRFGANKIGMSLNRVDTPSIERTATIIESDFNYAYSDNAELNFGAIKSVIEQSLSTTNDFGWWVTGSIQPTAQQNHEFSLFSYGDNLQLNDIGYVKRVNRKQAEYEYQYQIPDFNHWSIRDTLFSFEAELKTNHQNETLPSIAGVGIEIVTQAEFEYQLSVEVGTPGYDDLLTRGNNSVRLPSFYIAEFELDTPEYDWGSIDLSAEFGTEGLSGKFYSTELTVDLQVSKPMNIGFTFSQYNSESWLEWERDNYIGEFDFTEQAIEINLDYQISETQELRIKLESVIGKANLLNSYLIDPQGQLVDASGHDDFSFSESAFQLRYKYSLSKITAFYLSYSFGGEFEDELAKFGKRNLYKKSIETKDAHNLFAKIRIHF</sequence>
<dbReference type="Pfam" id="PF19313">
    <property type="entry name" value="DUF5916"/>
    <property type="match status" value="2"/>
</dbReference>
<proteinExistence type="predicted"/>
<keyword evidence="1" id="KW-0732">Signal</keyword>
<dbReference type="AlphaFoldDB" id="A0A1M5NEN8"/>
<protein>
    <recommendedName>
        <fullName evidence="2">DUF5916 domain-containing protein</fullName>
    </recommendedName>
</protein>
<name>A0A1M5NEN8_9ALTE</name>
<dbReference type="InterPro" id="IPR045670">
    <property type="entry name" value="DUF5916"/>
</dbReference>
<dbReference type="SUPFAM" id="SSF49344">
    <property type="entry name" value="CBD9-like"/>
    <property type="match status" value="1"/>
</dbReference>
<gene>
    <name evidence="3" type="ORF">SAMN05216361_3206</name>
</gene>
<evidence type="ECO:0000259" key="2">
    <source>
        <dbReference type="Pfam" id="PF19313"/>
    </source>
</evidence>
<feature type="domain" description="DUF5916" evidence="2">
    <location>
        <begin position="422"/>
        <end position="698"/>
    </location>
</feature>
<dbReference type="Proteomes" id="UP000184520">
    <property type="component" value="Unassembled WGS sequence"/>
</dbReference>
<evidence type="ECO:0000313" key="3">
    <source>
        <dbReference type="EMBL" id="SHG88076.1"/>
    </source>
</evidence>
<accession>A0A1M5NEN8</accession>
<dbReference type="STRING" id="634436.SAMN05216361_3206"/>
<feature type="domain" description="DUF5916" evidence="2">
    <location>
        <begin position="218"/>
        <end position="315"/>
    </location>
</feature>
<feature type="signal peptide" evidence="1">
    <location>
        <begin position="1"/>
        <end position="22"/>
    </location>
</feature>
<dbReference type="Gene3D" id="2.60.40.1190">
    <property type="match status" value="1"/>
</dbReference>
<dbReference type="OrthoDB" id="9786766at2"/>
<organism evidence="3 4">
    <name type="scientific">Marisediminitalea aggregata</name>
    <dbReference type="NCBI Taxonomy" id="634436"/>
    <lineage>
        <taxon>Bacteria</taxon>
        <taxon>Pseudomonadati</taxon>
        <taxon>Pseudomonadota</taxon>
        <taxon>Gammaproteobacteria</taxon>
        <taxon>Alteromonadales</taxon>
        <taxon>Alteromonadaceae</taxon>
        <taxon>Marisediminitalea</taxon>
    </lineage>
</organism>
<evidence type="ECO:0000313" key="4">
    <source>
        <dbReference type="Proteomes" id="UP000184520"/>
    </source>
</evidence>
<evidence type="ECO:0000256" key="1">
    <source>
        <dbReference type="SAM" id="SignalP"/>
    </source>
</evidence>
<dbReference type="EMBL" id="FQWD01000005">
    <property type="protein sequence ID" value="SHG88076.1"/>
    <property type="molecule type" value="Genomic_DNA"/>
</dbReference>
<reference evidence="4" key="1">
    <citation type="submission" date="2016-11" db="EMBL/GenBank/DDBJ databases">
        <authorList>
            <person name="Varghese N."/>
            <person name="Submissions S."/>
        </authorList>
    </citation>
    <scope>NUCLEOTIDE SEQUENCE [LARGE SCALE GENOMIC DNA]</scope>
    <source>
        <strain evidence="4">CGMCC 1.8995</strain>
    </source>
</reference>
<feature type="chain" id="PRO_5012274122" description="DUF5916 domain-containing protein" evidence="1">
    <location>
        <begin position="23"/>
        <end position="739"/>
    </location>
</feature>